<keyword evidence="1" id="KW-0378">Hydrolase</keyword>
<dbReference type="InterPro" id="IPR054722">
    <property type="entry name" value="PolX-like_BBD"/>
</dbReference>
<evidence type="ECO:0000256" key="1">
    <source>
        <dbReference type="ARBA" id="ARBA00022670"/>
    </source>
</evidence>
<dbReference type="InterPro" id="IPR001584">
    <property type="entry name" value="Integrase_cat-core"/>
</dbReference>
<gene>
    <name evidence="6" type="ORF">E3N88_19318</name>
</gene>
<dbReference type="InterPro" id="IPR025724">
    <property type="entry name" value="GAG-pre-integrase_dom"/>
</dbReference>
<dbReference type="Pfam" id="PF13976">
    <property type="entry name" value="gag_pre-integrs"/>
    <property type="match status" value="1"/>
</dbReference>
<name>A0A5N6NMW4_9ASTR</name>
<dbReference type="InterPro" id="IPR057670">
    <property type="entry name" value="SH3_retrovirus"/>
</dbReference>
<keyword evidence="2" id="KW-0863">Zinc-finger</keyword>
<sequence length="894" mass="101244">MADEVVVQGGAAPERNTTSLNCPMLNAINYNAWAVRIKAVFRVHGILPAIEPIGLTLVDPKKNDMAIALLLQSIPEDLVLQVSQFTTAKAIWDALKTRYVGVDRVREARLETIHAEFESLKMGSQETIEAFASKIQQIVSKANTLGHAFEEKKLVQKLLRSVPGKFITIVATIQQFADLNSMPFQEAIGRLKAFEEAIGRMSPNENAAEKLLFQKAESSSKSHFDPAKKQGKTNHGTSRWQGKGSDSSQNREYKQKNHREDSSKGKGKDRSKIQCYRCDKMGHFASVCPDRKQKKEEANLNEANDVDPRFFMMKCGQETVFLNEENLIPKRYEAEPSLNDVWYLDNGASNHMTGNRSFFIELNERITGRVKFGDNSCVEIHGKGSIIFEGRNGEQRVMTDVYYIPDLRTNIISLGQTSENGCETRIKDDYLILLDNSGKLLMRVPRTKNRLYKVQLKPGSPECLQVKLEDNGWKWHARLGHINFETMKLMAHKRMTAGLPTIAHPNRFCDSCLIGKQTRTTFPKATLYRANKTLELVYGDLCGPISPPTLAGNEYIFVIIDDYSRYMWTFMLKRKVDALQSFKSFKAQAENETGNSIKVFRTDRGGEFTSNMFTEFCSKEGINRQLTAPYTPQQNGVVERRNRTLMEMTRSMMKATKVPNYMWGEGVRHATYVINRVHTRALDNQTPYEAYKGRKPNIAHLKIFGCLAYAKNTTPGIKKLEDRSRVLIHLGMEIGSKAYRLCDPQTRKIVISRDVIFNEEKGWEDFSAVSHEKSRAWENFYVNWGEEPSSIHEEAADPCSTRQNSGSSGSSENPPTNHAAVNPPPEDENTSPQGGGGDRSNDNESSDEDRASASNNPRRGNRRIKVPAHLSDYENHPQQLVWIMDPTTLFWVYS</sequence>
<dbReference type="SMART" id="SM00343">
    <property type="entry name" value="ZnF_C2HC"/>
    <property type="match status" value="1"/>
</dbReference>
<dbReference type="Pfam" id="PF22936">
    <property type="entry name" value="Pol_BBD"/>
    <property type="match status" value="1"/>
</dbReference>
<dbReference type="Gene3D" id="4.10.60.10">
    <property type="entry name" value="Zinc finger, CCHC-type"/>
    <property type="match status" value="1"/>
</dbReference>
<dbReference type="PROSITE" id="PS50158">
    <property type="entry name" value="ZF_CCHC"/>
    <property type="match status" value="1"/>
</dbReference>
<dbReference type="GO" id="GO:0008270">
    <property type="term" value="F:zinc ion binding"/>
    <property type="evidence" value="ECO:0007669"/>
    <property type="project" value="UniProtKB-KW"/>
</dbReference>
<dbReference type="InterPro" id="IPR036397">
    <property type="entry name" value="RNaseH_sf"/>
</dbReference>
<evidence type="ECO:0000313" key="6">
    <source>
        <dbReference type="EMBL" id="KAD4982647.1"/>
    </source>
</evidence>
<feature type="domain" description="Integrase catalytic" evidence="5">
    <location>
        <begin position="519"/>
        <end position="695"/>
    </location>
</feature>
<dbReference type="Proteomes" id="UP000326396">
    <property type="component" value="Linkage Group LG18"/>
</dbReference>
<keyword evidence="1" id="KW-0645">Protease</keyword>
<feature type="region of interest" description="Disordered" evidence="3">
    <location>
        <begin position="219"/>
        <end position="269"/>
    </location>
</feature>
<evidence type="ECO:0000259" key="4">
    <source>
        <dbReference type="PROSITE" id="PS50158"/>
    </source>
</evidence>
<keyword evidence="2" id="KW-0479">Metal-binding</keyword>
<dbReference type="GO" id="GO:0003676">
    <property type="term" value="F:nucleic acid binding"/>
    <property type="evidence" value="ECO:0007669"/>
    <property type="project" value="InterPro"/>
</dbReference>
<evidence type="ECO:0000256" key="3">
    <source>
        <dbReference type="SAM" id="MobiDB-lite"/>
    </source>
</evidence>
<accession>A0A5N6NMW4</accession>
<dbReference type="GO" id="GO:0015074">
    <property type="term" value="P:DNA integration"/>
    <property type="evidence" value="ECO:0007669"/>
    <property type="project" value="InterPro"/>
</dbReference>
<evidence type="ECO:0000259" key="5">
    <source>
        <dbReference type="PROSITE" id="PS50994"/>
    </source>
</evidence>
<keyword evidence="2" id="KW-0862">Zinc</keyword>
<dbReference type="Pfam" id="PF14223">
    <property type="entry name" value="Retrotran_gag_2"/>
    <property type="match status" value="1"/>
</dbReference>
<proteinExistence type="predicted"/>
<feature type="compositionally biased region" description="Polar residues" evidence="3">
    <location>
        <begin position="233"/>
        <end position="248"/>
    </location>
</feature>
<evidence type="ECO:0000256" key="2">
    <source>
        <dbReference type="PROSITE-ProRule" id="PRU00047"/>
    </source>
</evidence>
<dbReference type="InterPro" id="IPR039537">
    <property type="entry name" value="Retrotran_Ty1/copia-like"/>
</dbReference>
<dbReference type="PANTHER" id="PTHR42648">
    <property type="entry name" value="TRANSPOSASE, PUTATIVE-RELATED"/>
    <property type="match status" value="1"/>
</dbReference>
<feature type="domain" description="CCHC-type" evidence="4">
    <location>
        <begin position="275"/>
        <end position="290"/>
    </location>
</feature>
<evidence type="ECO:0008006" key="8">
    <source>
        <dbReference type="Google" id="ProtNLM"/>
    </source>
</evidence>
<dbReference type="Gene3D" id="3.30.420.10">
    <property type="entry name" value="Ribonuclease H-like superfamily/Ribonuclease H"/>
    <property type="match status" value="1"/>
</dbReference>
<feature type="compositionally biased region" description="Basic and acidic residues" evidence="3">
    <location>
        <begin position="249"/>
        <end position="269"/>
    </location>
</feature>
<dbReference type="PROSITE" id="PS50994">
    <property type="entry name" value="INTEGRASE"/>
    <property type="match status" value="1"/>
</dbReference>
<dbReference type="Pfam" id="PF00665">
    <property type="entry name" value="rve"/>
    <property type="match status" value="1"/>
</dbReference>
<dbReference type="EMBL" id="SZYD01000010">
    <property type="protein sequence ID" value="KAD4982647.1"/>
    <property type="molecule type" value="Genomic_DNA"/>
</dbReference>
<reference evidence="6 7" key="1">
    <citation type="submission" date="2019-05" db="EMBL/GenBank/DDBJ databases">
        <title>Mikania micrantha, genome provides insights into the molecular mechanism of rapid growth.</title>
        <authorList>
            <person name="Liu B."/>
        </authorList>
    </citation>
    <scope>NUCLEOTIDE SEQUENCE [LARGE SCALE GENOMIC DNA]</scope>
    <source>
        <strain evidence="6">NLD-2019</strain>
        <tissue evidence="6">Leaf</tissue>
    </source>
</reference>
<feature type="compositionally biased region" description="Basic and acidic residues" evidence="3">
    <location>
        <begin position="219"/>
        <end position="228"/>
    </location>
</feature>
<keyword evidence="7" id="KW-1185">Reference proteome</keyword>
<dbReference type="Pfam" id="PF25597">
    <property type="entry name" value="SH3_retrovirus"/>
    <property type="match status" value="1"/>
</dbReference>
<comment type="caution">
    <text evidence="6">The sequence shown here is derived from an EMBL/GenBank/DDBJ whole genome shotgun (WGS) entry which is preliminary data.</text>
</comment>
<dbReference type="PANTHER" id="PTHR42648:SF25">
    <property type="entry name" value="RNA-DIRECTED DNA POLYMERASE"/>
    <property type="match status" value="1"/>
</dbReference>
<dbReference type="InterPro" id="IPR012337">
    <property type="entry name" value="RNaseH-like_sf"/>
</dbReference>
<dbReference type="SUPFAM" id="SSF57756">
    <property type="entry name" value="Retrovirus zinc finger-like domains"/>
    <property type="match status" value="1"/>
</dbReference>
<protein>
    <recommendedName>
        <fullName evidence="8">Integrase catalytic domain-containing protein</fullName>
    </recommendedName>
</protein>
<dbReference type="InterPro" id="IPR001878">
    <property type="entry name" value="Znf_CCHC"/>
</dbReference>
<dbReference type="GO" id="GO:0008233">
    <property type="term" value="F:peptidase activity"/>
    <property type="evidence" value="ECO:0007669"/>
    <property type="project" value="UniProtKB-KW"/>
</dbReference>
<dbReference type="InterPro" id="IPR036875">
    <property type="entry name" value="Znf_CCHC_sf"/>
</dbReference>
<evidence type="ECO:0000313" key="7">
    <source>
        <dbReference type="Proteomes" id="UP000326396"/>
    </source>
</evidence>
<feature type="region of interest" description="Disordered" evidence="3">
    <location>
        <begin position="793"/>
        <end position="863"/>
    </location>
</feature>
<dbReference type="SUPFAM" id="SSF53098">
    <property type="entry name" value="Ribonuclease H-like"/>
    <property type="match status" value="1"/>
</dbReference>
<dbReference type="GO" id="GO:0006508">
    <property type="term" value="P:proteolysis"/>
    <property type="evidence" value="ECO:0007669"/>
    <property type="project" value="UniProtKB-KW"/>
</dbReference>
<dbReference type="OrthoDB" id="1110653at2759"/>
<organism evidence="6 7">
    <name type="scientific">Mikania micrantha</name>
    <name type="common">bitter vine</name>
    <dbReference type="NCBI Taxonomy" id="192012"/>
    <lineage>
        <taxon>Eukaryota</taxon>
        <taxon>Viridiplantae</taxon>
        <taxon>Streptophyta</taxon>
        <taxon>Embryophyta</taxon>
        <taxon>Tracheophyta</taxon>
        <taxon>Spermatophyta</taxon>
        <taxon>Magnoliopsida</taxon>
        <taxon>eudicotyledons</taxon>
        <taxon>Gunneridae</taxon>
        <taxon>Pentapetalae</taxon>
        <taxon>asterids</taxon>
        <taxon>campanulids</taxon>
        <taxon>Asterales</taxon>
        <taxon>Asteraceae</taxon>
        <taxon>Asteroideae</taxon>
        <taxon>Heliantheae alliance</taxon>
        <taxon>Eupatorieae</taxon>
        <taxon>Mikania</taxon>
    </lineage>
</organism>
<dbReference type="AlphaFoldDB" id="A0A5N6NMW4"/>